<comment type="caution">
    <text evidence="2">The sequence shown here is derived from an EMBL/GenBank/DDBJ whole genome shotgun (WGS) entry which is preliminary data.</text>
</comment>
<reference evidence="2" key="1">
    <citation type="submission" date="2023-11" db="EMBL/GenBank/DDBJ databases">
        <authorList>
            <person name="De Vega J J."/>
            <person name="De Vega J J."/>
        </authorList>
    </citation>
    <scope>NUCLEOTIDE SEQUENCE</scope>
</reference>
<dbReference type="AlphaFoldDB" id="A0AAD2GR28"/>
<feature type="non-terminal residue" evidence="2">
    <location>
        <position position="288"/>
    </location>
</feature>
<evidence type="ECO:0000313" key="4">
    <source>
        <dbReference type="Proteomes" id="UP001295794"/>
    </source>
</evidence>
<keyword evidence="4" id="KW-1185">Reference proteome</keyword>
<dbReference type="Proteomes" id="UP001295794">
    <property type="component" value="Unassembled WGS sequence"/>
</dbReference>
<dbReference type="EMBL" id="CAVNYO010000010">
    <property type="protein sequence ID" value="CAK5262161.1"/>
    <property type="molecule type" value="Genomic_DNA"/>
</dbReference>
<organism evidence="2 4">
    <name type="scientific">Mycena citricolor</name>
    <dbReference type="NCBI Taxonomy" id="2018698"/>
    <lineage>
        <taxon>Eukaryota</taxon>
        <taxon>Fungi</taxon>
        <taxon>Dikarya</taxon>
        <taxon>Basidiomycota</taxon>
        <taxon>Agaricomycotina</taxon>
        <taxon>Agaricomycetes</taxon>
        <taxon>Agaricomycetidae</taxon>
        <taxon>Agaricales</taxon>
        <taxon>Marasmiineae</taxon>
        <taxon>Mycenaceae</taxon>
        <taxon>Mycena</taxon>
    </lineage>
</organism>
<proteinExistence type="predicted"/>
<evidence type="ECO:0000256" key="1">
    <source>
        <dbReference type="SAM" id="MobiDB-lite"/>
    </source>
</evidence>
<sequence length="288" mass="32377">RPFEVRDLTRSFFQMDIDPLADAGPPRHVIESDEEEDEYNPLQHTKSHPRKIEIQILGVSERLSDGLVIAQGTLAKYWARAADLREQVGAVMVNGIQVGLLFRPSWTRTTVLVSEVTTQLPIWAMNQYAASILDQLQPRKLALLDIYVEPTYVSQKRLAYPDANLRYLCTETAAEWMISAADLFSPPNLVQSTSASFVAQQAQRGLSATLLLVPAPHVQLAPPRDLIESHFSHWDEDGDPWNPILVSRAHELLFRSLDVDCQPWNAPGAVKPSAKRRRPTDSESGMYI</sequence>
<feature type="region of interest" description="Disordered" evidence="1">
    <location>
        <begin position="268"/>
        <end position="288"/>
    </location>
</feature>
<dbReference type="EMBL" id="CAVNYO010000011">
    <property type="protein sequence ID" value="CAK5262168.1"/>
    <property type="molecule type" value="Genomic_DNA"/>
</dbReference>
<evidence type="ECO:0000313" key="3">
    <source>
        <dbReference type="EMBL" id="CAK5262168.1"/>
    </source>
</evidence>
<accession>A0AAD2GR28</accession>
<evidence type="ECO:0000313" key="2">
    <source>
        <dbReference type="EMBL" id="CAK5262161.1"/>
    </source>
</evidence>
<gene>
    <name evidence="2" type="ORF">MYCIT1_LOCUS656</name>
    <name evidence="3" type="ORF">MYCIT1_LOCUS668</name>
</gene>
<protein>
    <submittedName>
        <fullName evidence="2">Uncharacterized protein</fullName>
    </submittedName>
</protein>
<name>A0AAD2GR28_9AGAR</name>